<dbReference type="Pfam" id="PF07653">
    <property type="entry name" value="SH3_2"/>
    <property type="match status" value="1"/>
</dbReference>
<feature type="compositionally biased region" description="Pro residues" evidence="6">
    <location>
        <begin position="541"/>
        <end position="551"/>
    </location>
</feature>
<protein>
    <submittedName>
        <fullName evidence="8">Vesicular inhibitory amino acid transporter</fullName>
    </submittedName>
</protein>
<dbReference type="PANTHER" id="PTHR14206">
    <property type="entry name" value="BRAIN-SPECIFIC ANGIOGENESIS INHIBITOR 1-ASSOCIATED PROTEIN 2"/>
    <property type="match status" value="1"/>
</dbReference>
<comment type="subcellular location">
    <subcellularLocation>
        <location evidence="1">Membrane</location>
    </subcellularLocation>
</comment>
<dbReference type="GO" id="GO:0051017">
    <property type="term" value="P:actin filament bundle assembly"/>
    <property type="evidence" value="ECO:0007669"/>
    <property type="project" value="TreeGrafter"/>
</dbReference>
<dbReference type="AlphaFoldDB" id="K1PSZ6"/>
<feature type="transmembrane region" description="Helical" evidence="7">
    <location>
        <begin position="846"/>
        <end position="870"/>
    </location>
</feature>
<evidence type="ECO:0000256" key="6">
    <source>
        <dbReference type="SAM" id="MobiDB-lite"/>
    </source>
</evidence>
<organism evidence="8">
    <name type="scientific">Magallana gigas</name>
    <name type="common">Pacific oyster</name>
    <name type="synonym">Crassostrea gigas</name>
    <dbReference type="NCBI Taxonomy" id="29159"/>
    <lineage>
        <taxon>Eukaryota</taxon>
        <taxon>Metazoa</taxon>
        <taxon>Spiralia</taxon>
        <taxon>Lophotrochozoa</taxon>
        <taxon>Mollusca</taxon>
        <taxon>Bivalvia</taxon>
        <taxon>Autobranchia</taxon>
        <taxon>Pteriomorphia</taxon>
        <taxon>Ostreida</taxon>
        <taxon>Ostreoidea</taxon>
        <taxon>Ostreidae</taxon>
        <taxon>Magallana</taxon>
    </lineage>
</organism>
<dbReference type="SMART" id="SM00326">
    <property type="entry name" value="SH3"/>
    <property type="match status" value="1"/>
</dbReference>
<dbReference type="InterPro" id="IPR036028">
    <property type="entry name" value="SH3-like_dom_sf"/>
</dbReference>
<evidence type="ECO:0000256" key="1">
    <source>
        <dbReference type="ARBA" id="ARBA00004370"/>
    </source>
</evidence>
<evidence type="ECO:0000256" key="4">
    <source>
        <dbReference type="ARBA" id="ARBA00022989"/>
    </source>
</evidence>
<dbReference type="Pfam" id="PF01490">
    <property type="entry name" value="Aa_trans"/>
    <property type="match status" value="1"/>
</dbReference>
<dbReference type="CDD" id="cd11779">
    <property type="entry name" value="SH3_Irsp53_BAIAP2L"/>
    <property type="match status" value="1"/>
</dbReference>
<dbReference type="InterPro" id="IPR013057">
    <property type="entry name" value="AA_transpt_TM"/>
</dbReference>
<proteinExistence type="predicted"/>
<feature type="transmembrane region" description="Helical" evidence="7">
    <location>
        <begin position="1000"/>
        <end position="1019"/>
    </location>
</feature>
<dbReference type="InterPro" id="IPR001452">
    <property type="entry name" value="SH3_domain"/>
</dbReference>
<sequence length="1044" mass="116992">MKNSDESHKITETVYKNLAENFNPGVRQIIACGKLYHKALQGLTVAARAYTEALMRVGQSARTTCSGGTEEMGKYPEVRRRKEKYYGEAIYEIAEAQKEIQARVEDNSKALFTELILPLEQKLENEFKRSSSQYKKYSNGHKVVWAPYSKAVESLKKFRKKSRNKPMFEEQKESQHMKTLERCQEKLDEFRMNGLKLALLEERKCHCFLLDRLNAMATLYANHHKQSAETLMIGLTKWKQLSVRPHILPPEADRLLMIQDRDHMSEINGGLYRNDLETRSLGSPYRRSQSIHDVHRRPIPIHSEGGSDIYTKTLPHGRVVPPPPPTSGLQVRAVYSHDGEGETKMSFMEGDMINIIGEKASDGWQYGLNTKTGKYGWFPLSFTEPFHMPPMRDGHSMMNGRVKSMGDLLDDSPENGSYFMEHSMPGSAQRPKSLYEGSGTRLPMNSSPPAMRHTGDRAPNAYHHQDPHLTEARGTNPPSPPLPPPPSPLASKQSSPRNGTPSSSHSSASPSISSSFRSESPIRRNAAQQSQKFNQSAFTIPPAPPLAPPTSAPITNTHASTAQSENSVYHNLYQSTQGSMQGYGHLSRQQHSIPPPPPPAPPGPPPIGGQQRGPAMNYGTDEEDSDFRRNPNFAHVSLRRTGMFLVSFPYALVQGGYWTLLVISVTAAICAHTSQIIVECLYEEDACGQKVRVRNSYVDIANRVWGPRVGRVLLTAAQIIELSFTCILYILVSGELLYGCFRSRDVSLAAWTVISTVPLLPCAFLQSIRRVSSLSFWCTMAHVVINVVIIVYCFTKVSDWHWDQMPVEIKIFEFPVSLGIVVFSYTSQIFAPTLEGKMRNPGRFSHMTLCTHICAAVFKSVFAYVCFLTWGKETKEVITNNLTISSLKTAVDLVLVLKALLSYPLPYFATLEIIEQEFFILFNNSCCTPCFDDKNKLNPWAAAMRIAFVLATMLLAVFLPHFSILMGLVGSFTGTMLSLVWPCHFYLQIHGQRLSWHKKFVNWIIIVLGLAVCCIGMFYSGLALHHAVHGQGVAMSMTFNLTQL</sequence>
<dbReference type="PANTHER" id="PTHR14206:SF7">
    <property type="entry name" value="INSULIN RECEPTOR SUBSTRATE 53 KDA, ISOFORM A"/>
    <property type="match status" value="1"/>
</dbReference>
<name>K1PSZ6_MAGGI</name>
<dbReference type="GO" id="GO:0005829">
    <property type="term" value="C:cytosol"/>
    <property type="evidence" value="ECO:0007669"/>
    <property type="project" value="TreeGrafter"/>
</dbReference>
<evidence type="ECO:0000256" key="7">
    <source>
        <dbReference type="SAM" id="Phobius"/>
    </source>
</evidence>
<feature type="transmembrane region" description="Helical" evidence="7">
    <location>
        <begin position="748"/>
        <end position="768"/>
    </location>
</feature>
<feature type="transmembrane region" description="Helical" evidence="7">
    <location>
        <begin position="942"/>
        <end position="962"/>
    </location>
</feature>
<dbReference type="InterPro" id="IPR027267">
    <property type="entry name" value="AH/BAR_dom_sf"/>
</dbReference>
<accession>K1PSZ6</accession>
<dbReference type="Gene3D" id="2.30.30.40">
    <property type="entry name" value="SH3 Domains"/>
    <property type="match status" value="1"/>
</dbReference>
<gene>
    <name evidence="8" type="ORF">CGI_10019544</name>
</gene>
<dbReference type="Gene3D" id="1.20.1270.60">
    <property type="entry name" value="Arfaptin homology (AH) domain/BAR domain"/>
    <property type="match status" value="1"/>
</dbReference>
<dbReference type="InterPro" id="IPR013606">
    <property type="entry name" value="I-BAR_dom"/>
</dbReference>
<evidence type="ECO:0000256" key="3">
    <source>
        <dbReference type="ARBA" id="ARBA00022692"/>
    </source>
</evidence>
<keyword evidence="5 7" id="KW-0472">Membrane</keyword>
<feature type="compositionally biased region" description="Pro residues" evidence="6">
    <location>
        <begin position="477"/>
        <end position="488"/>
    </location>
</feature>
<dbReference type="GO" id="GO:0007009">
    <property type="term" value="P:plasma membrane organization"/>
    <property type="evidence" value="ECO:0007669"/>
    <property type="project" value="InterPro"/>
</dbReference>
<feature type="compositionally biased region" description="Pro residues" evidence="6">
    <location>
        <begin position="593"/>
        <end position="607"/>
    </location>
</feature>
<dbReference type="PROSITE" id="PS50002">
    <property type="entry name" value="SH3"/>
    <property type="match status" value="1"/>
</dbReference>
<dbReference type="GO" id="GO:0051764">
    <property type="term" value="P:actin crosslink formation"/>
    <property type="evidence" value="ECO:0007669"/>
    <property type="project" value="TreeGrafter"/>
</dbReference>
<keyword evidence="4 7" id="KW-1133">Transmembrane helix</keyword>
<feature type="compositionally biased region" description="Polar residues" evidence="6">
    <location>
        <begin position="526"/>
        <end position="538"/>
    </location>
</feature>
<feature type="transmembrane region" description="Helical" evidence="7">
    <location>
        <begin position="968"/>
        <end position="988"/>
    </location>
</feature>
<dbReference type="SUPFAM" id="SSF103657">
    <property type="entry name" value="BAR/IMD domain-like"/>
    <property type="match status" value="1"/>
</dbReference>
<dbReference type="GO" id="GO:0030838">
    <property type="term" value="P:positive regulation of actin filament polymerization"/>
    <property type="evidence" value="ECO:0007669"/>
    <property type="project" value="TreeGrafter"/>
</dbReference>
<feature type="compositionally biased region" description="Low complexity" evidence="6">
    <location>
        <begin position="489"/>
        <end position="519"/>
    </location>
</feature>
<dbReference type="HOGENOM" id="CLU_292089_0_0_1"/>
<keyword evidence="3 7" id="KW-0812">Transmembrane</keyword>
<dbReference type="PROSITE" id="PS51338">
    <property type="entry name" value="IMD"/>
    <property type="match status" value="1"/>
</dbReference>
<dbReference type="Pfam" id="PF08397">
    <property type="entry name" value="IMD"/>
    <property type="match status" value="1"/>
</dbReference>
<dbReference type="Gene3D" id="1.20.1740.10">
    <property type="entry name" value="Amino acid/polyamine transporter I"/>
    <property type="match status" value="1"/>
</dbReference>
<keyword evidence="2" id="KW-0728">SH3 domain</keyword>
<dbReference type="GO" id="GO:0005654">
    <property type="term" value="C:nucleoplasm"/>
    <property type="evidence" value="ECO:0007669"/>
    <property type="project" value="TreeGrafter"/>
</dbReference>
<dbReference type="InParanoid" id="K1PSZ6"/>
<evidence type="ECO:0000313" key="8">
    <source>
        <dbReference type="EMBL" id="EKC24788.1"/>
    </source>
</evidence>
<dbReference type="InterPro" id="IPR027681">
    <property type="entry name" value="IRSp53/IRTKS/Pinkbar"/>
</dbReference>
<feature type="transmembrane region" description="Helical" evidence="7">
    <location>
        <begin position="774"/>
        <end position="795"/>
    </location>
</feature>
<evidence type="ECO:0000256" key="2">
    <source>
        <dbReference type="ARBA" id="ARBA00022443"/>
    </source>
</evidence>
<dbReference type="GO" id="GO:0016020">
    <property type="term" value="C:membrane"/>
    <property type="evidence" value="ECO:0007669"/>
    <property type="project" value="UniProtKB-SubCell"/>
</dbReference>
<evidence type="ECO:0000256" key="5">
    <source>
        <dbReference type="ARBA" id="ARBA00023136"/>
    </source>
</evidence>
<reference evidence="8" key="1">
    <citation type="journal article" date="2012" name="Nature">
        <title>The oyster genome reveals stress adaptation and complexity of shell formation.</title>
        <authorList>
            <person name="Zhang G."/>
            <person name="Fang X."/>
            <person name="Guo X."/>
            <person name="Li L."/>
            <person name="Luo R."/>
            <person name="Xu F."/>
            <person name="Yang P."/>
            <person name="Zhang L."/>
            <person name="Wang X."/>
            <person name="Qi H."/>
            <person name="Xiong Z."/>
            <person name="Que H."/>
            <person name="Xie Y."/>
            <person name="Holland P.W."/>
            <person name="Paps J."/>
            <person name="Zhu Y."/>
            <person name="Wu F."/>
            <person name="Chen Y."/>
            <person name="Wang J."/>
            <person name="Peng C."/>
            <person name="Meng J."/>
            <person name="Yang L."/>
            <person name="Liu J."/>
            <person name="Wen B."/>
            <person name="Zhang N."/>
            <person name="Huang Z."/>
            <person name="Zhu Q."/>
            <person name="Feng Y."/>
            <person name="Mount A."/>
            <person name="Hedgecock D."/>
            <person name="Xu Z."/>
            <person name="Liu Y."/>
            <person name="Domazet-Loso T."/>
            <person name="Du Y."/>
            <person name="Sun X."/>
            <person name="Zhang S."/>
            <person name="Liu B."/>
            <person name="Cheng P."/>
            <person name="Jiang X."/>
            <person name="Li J."/>
            <person name="Fan D."/>
            <person name="Wang W."/>
            <person name="Fu W."/>
            <person name="Wang T."/>
            <person name="Wang B."/>
            <person name="Zhang J."/>
            <person name="Peng Z."/>
            <person name="Li Y."/>
            <person name="Li N."/>
            <person name="Wang J."/>
            <person name="Chen M."/>
            <person name="He Y."/>
            <person name="Tan F."/>
            <person name="Song X."/>
            <person name="Zheng Q."/>
            <person name="Huang R."/>
            <person name="Yang H."/>
            <person name="Du X."/>
            <person name="Chen L."/>
            <person name="Yang M."/>
            <person name="Gaffney P.M."/>
            <person name="Wang S."/>
            <person name="Luo L."/>
            <person name="She Z."/>
            <person name="Ming Y."/>
            <person name="Huang W."/>
            <person name="Zhang S."/>
            <person name="Huang B."/>
            <person name="Zhang Y."/>
            <person name="Qu T."/>
            <person name="Ni P."/>
            <person name="Miao G."/>
            <person name="Wang J."/>
            <person name="Wang Q."/>
            <person name="Steinberg C.E."/>
            <person name="Wang H."/>
            <person name="Li N."/>
            <person name="Qian L."/>
            <person name="Zhang G."/>
            <person name="Li Y."/>
            <person name="Yang H."/>
            <person name="Liu X."/>
            <person name="Wang J."/>
            <person name="Yin Y."/>
            <person name="Wang J."/>
        </authorList>
    </citation>
    <scope>NUCLEOTIDE SEQUENCE [LARGE SCALE GENOMIC DNA]</scope>
    <source>
        <strain evidence="8">05x7-T-G4-1.051#20</strain>
    </source>
</reference>
<dbReference type="SUPFAM" id="SSF50044">
    <property type="entry name" value="SH3-domain"/>
    <property type="match status" value="1"/>
</dbReference>
<dbReference type="EMBL" id="JH816920">
    <property type="protein sequence ID" value="EKC24788.1"/>
    <property type="molecule type" value="Genomic_DNA"/>
</dbReference>
<feature type="region of interest" description="Disordered" evidence="6">
    <location>
        <begin position="399"/>
        <end position="564"/>
    </location>
</feature>
<feature type="region of interest" description="Disordered" evidence="6">
    <location>
        <begin position="578"/>
        <end position="629"/>
    </location>
</feature>